<dbReference type="InterPro" id="IPR036928">
    <property type="entry name" value="AS_sf"/>
</dbReference>
<dbReference type="PANTHER" id="PTHR46310:SF7">
    <property type="entry name" value="AMIDASE 1"/>
    <property type="match status" value="1"/>
</dbReference>
<dbReference type="InterPro" id="IPR023631">
    <property type="entry name" value="Amidase_dom"/>
</dbReference>
<dbReference type="SUPFAM" id="SSF75304">
    <property type="entry name" value="Amidase signature (AS) enzymes"/>
    <property type="match status" value="1"/>
</dbReference>
<dbReference type="Gene3D" id="3.90.1300.10">
    <property type="entry name" value="Amidase signature (AS) domain"/>
    <property type="match status" value="1"/>
</dbReference>
<protein>
    <submittedName>
        <fullName evidence="2">Amidase signature domain-containing protein</fullName>
    </submittedName>
</protein>
<dbReference type="Proteomes" id="UP001303115">
    <property type="component" value="Unassembled WGS sequence"/>
</dbReference>
<proteinExistence type="predicted"/>
<evidence type="ECO:0000313" key="3">
    <source>
        <dbReference type="Proteomes" id="UP001303115"/>
    </source>
</evidence>
<feature type="domain" description="Amidase" evidence="1">
    <location>
        <begin position="141"/>
        <end position="313"/>
    </location>
</feature>
<name>A0AAN6SMD8_9PEZI</name>
<dbReference type="AlphaFoldDB" id="A0AAN6SMD8"/>
<sequence length="521" mass="57062">MSTVIELQSTAFYVEQHDPDTTLQLTDSAHLQPLAVFHTHGLSSCGQIQDLISQSCRDDDVLASCFLTTIVFVTADNALSSEFIQKGPFFFSSEGIFWTARLTVPSSSTQGGEPTKYHTLNASAYGAATLCIAVPSRLYATSTKPLAGMRVAVKDVFHLNGVRTTCGNRAYGQLYGPSKVSSASVQKAVDLGATVLGKTKTAEFAGSQEVIGDWADYSYAFNSRAHGYSLCTGSSTGSASAVTAYSWVDIGLGSDAGGSVRDPAVAHGIYGFRPSHDGSLERDTPALCKRFQRSAYLGRDIRTMVNFGQHWLGEPLTRRQFYRPKRVLIIEEFSTWLDVEALHISLESVWQATSIRGDYKEQFAAAPYVCKVTKWLWDFGSSITPEQRQQALARVQVHNAWFNKHVLGGDETVALIPRHDLDYRDEYLPIDRAFSPTEQRDFFGFGSNLHATFAGLPHLIMPIAQCPFNSHVSAREEVFPVSMGIVGAQGTDLDMLRMVEDFLTSTGLPTGVLTGRTAFPI</sequence>
<gene>
    <name evidence="2" type="ORF">C8A01DRAFT_50369</name>
</gene>
<keyword evidence="3" id="KW-1185">Reference proteome</keyword>
<comment type="caution">
    <text evidence="2">The sequence shown here is derived from an EMBL/GenBank/DDBJ whole genome shotgun (WGS) entry which is preliminary data.</text>
</comment>
<dbReference type="Pfam" id="PF01425">
    <property type="entry name" value="Amidase"/>
    <property type="match status" value="1"/>
</dbReference>
<dbReference type="PANTHER" id="PTHR46310">
    <property type="entry name" value="AMIDASE 1"/>
    <property type="match status" value="1"/>
</dbReference>
<evidence type="ECO:0000259" key="1">
    <source>
        <dbReference type="Pfam" id="PF01425"/>
    </source>
</evidence>
<evidence type="ECO:0000313" key="2">
    <source>
        <dbReference type="EMBL" id="KAK4032969.1"/>
    </source>
</evidence>
<accession>A0AAN6SMD8</accession>
<reference evidence="3" key="1">
    <citation type="journal article" date="2023" name="Mol. Phylogenet. Evol.">
        <title>Genome-scale phylogeny and comparative genomics of the fungal order Sordariales.</title>
        <authorList>
            <person name="Hensen N."/>
            <person name="Bonometti L."/>
            <person name="Westerberg I."/>
            <person name="Brannstrom I.O."/>
            <person name="Guillou S."/>
            <person name="Cros-Aarteil S."/>
            <person name="Calhoun S."/>
            <person name="Haridas S."/>
            <person name="Kuo A."/>
            <person name="Mondo S."/>
            <person name="Pangilinan J."/>
            <person name="Riley R."/>
            <person name="LaButti K."/>
            <person name="Andreopoulos B."/>
            <person name="Lipzen A."/>
            <person name="Chen C."/>
            <person name="Yan M."/>
            <person name="Daum C."/>
            <person name="Ng V."/>
            <person name="Clum A."/>
            <person name="Steindorff A."/>
            <person name="Ohm R.A."/>
            <person name="Martin F."/>
            <person name="Silar P."/>
            <person name="Natvig D.O."/>
            <person name="Lalanne C."/>
            <person name="Gautier V."/>
            <person name="Ament-Velasquez S.L."/>
            <person name="Kruys A."/>
            <person name="Hutchinson M.I."/>
            <person name="Powell A.J."/>
            <person name="Barry K."/>
            <person name="Miller A.N."/>
            <person name="Grigoriev I.V."/>
            <person name="Debuchy R."/>
            <person name="Gladieux P."/>
            <person name="Hiltunen Thoren M."/>
            <person name="Johannesson H."/>
        </authorList>
    </citation>
    <scope>NUCLEOTIDE SEQUENCE [LARGE SCALE GENOMIC DNA]</scope>
    <source>
        <strain evidence="3">CBS 284.82</strain>
    </source>
</reference>
<dbReference type="EMBL" id="MU854561">
    <property type="protein sequence ID" value="KAK4032969.1"/>
    <property type="molecule type" value="Genomic_DNA"/>
</dbReference>
<organism evidence="2 3">
    <name type="scientific">Parachaetomium inaequale</name>
    <dbReference type="NCBI Taxonomy" id="2588326"/>
    <lineage>
        <taxon>Eukaryota</taxon>
        <taxon>Fungi</taxon>
        <taxon>Dikarya</taxon>
        <taxon>Ascomycota</taxon>
        <taxon>Pezizomycotina</taxon>
        <taxon>Sordariomycetes</taxon>
        <taxon>Sordariomycetidae</taxon>
        <taxon>Sordariales</taxon>
        <taxon>Chaetomiaceae</taxon>
        <taxon>Parachaetomium</taxon>
    </lineage>
</organism>